<gene>
    <name evidence="1" type="ORF">AVDCRST_MAG18-492</name>
</gene>
<reference evidence="1" key="1">
    <citation type="submission" date="2020-02" db="EMBL/GenBank/DDBJ databases">
        <authorList>
            <person name="Meier V. D."/>
        </authorList>
    </citation>
    <scope>NUCLEOTIDE SEQUENCE</scope>
    <source>
        <strain evidence="1">AVDCRST_MAG18</strain>
    </source>
</reference>
<accession>A0A6J4UKH8</accession>
<dbReference type="AlphaFoldDB" id="A0A6J4UKH8"/>
<dbReference type="EMBL" id="CADCWN010000035">
    <property type="protein sequence ID" value="CAA9553368.1"/>
    <property type="molecule type" value="Genomic_DNA"/>
</dbReference>
<proteinExistence type="predicted"/>
<name>A0A6J4UKH8_9BACT</name>
<organism evidence="1">
    <name type="scientific">uncultured Thermomicrobiales bacterium</name>
    <dbReference type="NCBI Taxonomy" id="1645740"/>
    <lineage>
        <taxon>Bacteria</taxon>
        <taxon>Pseudomonadati</taxon>
        <taxon>Thermomicrobiota</taxon>
        <taxon>Thermomicrobia</taxon>
        <taxon>Thermomicrobiales</taxon>
        <taxon>environmental samples</taxon>
    </lineage>
</organism>
<evidence type="ECO:0000313" key="1">
    <source>
        <dbReference type="EMBL" id="CAA9553368.1"/>
    </source>
</evidence>
<protein>
    <submittedName>
        <fullName evidence="1">Uncharacterized protein</fullName>
    </submittedName>
</protein>
<sequence length="40" mass="4276">MFAAQIMPYPVARTKPIYPAAESGLILLPSQGNTCHSSLT</sequence>